<evidence type="ECO:0000313" key="5">
    <source>
        <dbReference type="Proteomes" id="UP000010367"/>
    </source>
</evidence>
<accession>K9TPM0</accession>
<dbReference type="NCBIfam" id="TIGR03438">
    <property type="entry name" value="egtD_ergothio"/>
    <property type="match status" value="1"/>
</dbReference>
<gene>
    <name evidence="4" type="ORF">Oscil6304_4831</name>
</gene>
<dbReference type="GO" id="GO:0008168">
    <property type="term" value="F:methyltransferase activity"/>
    <property type="evidence" value="ECO:0007669"/>
    <property type="project" value="UniProtKB-KW"/>
</dbReference>
<dbReference type="SUPFAM" id="SSF53335">
    <property type="entry name" value="S-adenosyl-L-methionine-dependent methyltransferases"/>
    <property type="match status" value="1"/>
</dbReference>
<dbReference type="InterPro" id="IPR035094">
    <property type="entry name" value="EgtD"/>
</dbReference>
<keyword evidence="2 4" id="KW-0808">Transferase</keyword>
<dbReference type="GO" id="GO:0032259">
    <property type="term" value="P:methylation"/>
    <property type="evidence" value="ECO:0007669"/>
    <property type="project" value="UniProtKB-KW"/>
</dbReference>
<dbReference type="PANTHER" id="PTHR43397">
    <property type="entry name" value="ERGOTHIONEINE BIOSYNTHESIS PROTEIN 1"/>
    <property type="match status" value="1"/>
</dbReference>
<reference evidence="4 5" key="1">
    <citation type="submission" date="2012-06" db="EMBL/GenBank/DDBJ databases">
        <title>Finished chromosome of genome of Oscillatoria acuminata PCC 6304.</title>
        <authorList>
            <consortium name="US DOE Joint Genome Institute"/>
            <person name="Gugger M."/>
            <person name="Coursin T."/>
            <person name="Rippka R."/>
            <person name="Tandeau De Marsac N."/>
            <person name="Huntemann M."/>
            <person name="Wei C.-L."/>
            <person name="Han J."/>
            <person name="Detter J.C."/>
            <person name="Han C."/>
            <person name="Tapia R."/>
            <person name="Davenport K."/>
            <person name="Daligault H."/>
            <person name="Erkkila T."/>
            <person name="Gu W."/>
            <person name="Munk A.C.C."/>
            <person name="Teshima H."/>
            <person name="Xu Y."/>
            <person name="Chain P."/>
            <person name="Chen A."/>
            <person name="Krypides N."/>
            <person name="Mavromatis K."/>
            <person name="Markowitz V."/>
            <person name="Szeto E."/>
            <person name="Ivanova N."/>
            <person name="Mikhailova N."/>
            <person name="Ovchinnikova G."/>
            <person name="Pagani I."/>
            <person name="Pati A."/>
            <person name="Goodwin L."/>
            <person name="Peters L."/>
            <person name="Pitluck S."/>
            <person name="Woyke T."/>
            <person name="Kerfeld C."/>
        </authorList>
    </citation>
    <scope>NUCLEOTIDE SEQUENCE [LARGE SCALE GENOMIC DNA]</scope>
    <source>
        <strain evidence="4 5">PCC 6304</strain>
    </source>
</reference>
<protein>
    <submittedName>
        <fullName evidence="4">Putative methyltransferase</fullName>
    </submittedName>
</protein>
<dbReference type="EMBL" id="CP003607">
    <property type="protein sequence ID" value="AFY84338.1"/>
    <property type="molecule type" value="Genomic_DNA"/>
</dbReference>
<dbReference type="InterPro" id="IPR029063">
    <property type="entry name" value="SAM-dependent_MTases_sf"/>
</dbReference>
<evidence type="ECO:0000256" key="2">
    <source>
        <dbReference type="ARBA" id="ARBA00022679"/>
    </source>
</evidence>
<dbReference type="AlphaFoldDB" id="K9TPM0"/>
<proteinExistence type="predicted"/>
<evidence type="ECO:0000313" key="4">
    <source>
        <dbReference type="EMBL" id="AFY84338.1"/>
    </source>
</evidence>
<dbReference type="InterPro" id="IPR051128">
    <property type="entry name" value="EgtD_Methyltrsf_superfamily"/>
</dbReference>
<name>K9TPM0_9CYAN</name>
<dbReference type="InterPro" id="IPR019257">
    <property type="entry name" value="MeTrfase_dom"/>
</dbReference>
<dbReference type="HOGENOM" id="CLU_049766_1_0_3"/>
<dbReference type="PATRIC" id="fig|56110.3.peg.5878"/>
<feature type="domain" description="Histidine-specific methyltransferase SAM-dependent" evidence="3">
    <location>
        <begin position="54"/>
        <end position="356"/>
    </location>
</feature>
<dbReference type="Gene3D" id="3.40.50.150">
    <property type="entry name" value="Vaccinia Virus protein VP39"/>
    <property type="match status" value="1"/>
</dbReference>
<dbReference type="Pfam" id="PF10017">
    <property type="entry name" value="Methyltransf_33"/>
    <property type="match status" value="1"/>
</dbReference>
<keyword evidence="1 4" id="KW-0489">Methyltransferase</keyword>
<evidence type="ECO:0000259" key="3">
    <source>
        <dbReference type="Pfam" id="PF10017"/>
    </source>
</evidence>
<dbReference type="Proteomes" id="UP000010367">
    <property type="component" value="Chromosome"/>
</dbReference>
<organism evidence="4 5">
    <name type="scientific">Oscillatoria acuminata PCC 6304</name>
    <dbReference type="NCBI Taxonomy" id="56110"/>
    <lineage>
        <taxon>Bacteria</taxon>
        <taxon>Bacillati</taxon>
        <taxon>Cyanobacteriota</taxon>
        <taxon>Cyanophyceae</taxon>
        <taxon>Oscillatoriophycideae</taxon>
        <taxon>Oscillatoriales</taxon>
        <taxon>Oscillatoriaceae</taxon>
        <taxon>Oscillatoria</taxon>
    </lineage>
</organism>
<dbReference type="InParanoid" id="K9TPM0"/>
<dbReference type="InterPro" id="IPR017804">
    <property type="entry name" value="MeTrfase_EgtD-like"/>
</dbReference>
<dbReference type="STRING" id="56110.Oscil6304_4831"/>
<sequence>MPPPQKIRMKFAKPSDTPELATRVDFEPAILSKRLRLERLVSPTLSPTEIDNGSDVIQGLTQTQKTLSPRYFYDDRGSDLFEKICDLPEYYPTRTEAAILQDCSAEIAQITGSSEIVELGSGSSTKTRILLDAYENLGYPLRYLPIDVSGGILESSANQLLLDYPSLQVHGLVSTYELALANLTPAILPTRTLCFLGSTLGNLKPEECDCFFADIVQALEVGEYFLLGIDLHKSPTILEPAYNDAQGVTAEFNKNVLNHLNWRFDGTFKPEQFEHWAFYNEEEHQIEMHLRSRRAQTVQLRALDLTVEFEPEETILTEISRKFDLDEMRQYLQKQGLTTVKTWTDPNHWFGLVLAQVRSV</sequence>
<dbReference type="PANTHER" id="PTHR43397:SF1">
    <property type="entry name" value="ERGOTHIONEINE BIOSYNTHESIS PROTEIN 1"/>
    <property type="match status" value="1"/>
</dbReference>
<dbReference type="PIRSF" id="PIRSF018005">
    <property type="entry name" value="UCP018005"/>
    <property type="match status" value="1"/>
</dbReference>
<keyword evidence="5" id="KW-1185">Reference proteome</keyword>
<dbReference type="KEGG" id="oac:Oscil6304_4831"/>
<dbReference type="eggNOG" id="COG4301">
    <property type="taxonomic scope" value="Bacteria"/>
</dbReference>
<evidence type="ECO:0000256" key="1">
    <source>
        <dbReference type="ARBA" id="ARBA00022603"/>
    </source>
</evidence>